<evidence type="ECO:0000313" key="3">
    <source>
        <dbReference type="EMBL" id="MBM6673990.1"/>
    </source>
</evidence>
<gene>
    <name evidence="3" type="ORF">H6A34_08895</name>
</gene>
<sequence>MAVFYKLYQDNRSNSNHNGEWYARAVHTGTVDIDDLAEEMQANCTVKRADIVAVLSELVETMQKHLQMSHRVKLNRLGTFKIGMSTKPAATPQDFTANGNVKSVHVLFQPETKIEKDKTRVRALLTGCKVKELPKNAVGTALDDTEETA</sequence>
<dbReference type="InterPro" id="IPR041607">
    <property type="entry name" value="HU-HIG"/>
</dbReference>
<keyword evidence="1 3" id="KW-0238">DNA-binding</keyword>
<evidence type="ECO:0000313" key="4">
    <source>
        <dbReference type="Proteomes" id="UP000706891"/>
    </source>
</evidence>
<dbReference type="EMBL" id="JACJJG010000046">
    <property type="protein sequence ID" value="MBM6673990.1"/>
    <property type="molecule type" value="Genomic_DNA"/>
</dbReference>
<dbReference type="InterPro" id="IPR010992">
    <property type="entry name" value="IHF-like_DNA-bd_dom_sf"/>
</dbReference>
<accession>A0A939B7S8</accession>
<reference evidence="3" key="2">
    <citation type="journal article" date="2021" name="Sci. Rep.">
        <title>The distribution of antibiotic resistance genes in chicken gut microbiota commensals.</title>
        <authorList>
            <person name="Juricova H."/>
            <person name="Matiasovicova J."/>
            <person name="Kubasova T."/>
            <person name="Cejkova D."/>
            <person name="Rychlik I."/>
        </authorList>
    </citation>
    <scope>NUCLEOTIDE SEQUENCE</scope>
    <source>
        <strain evidence="3">An824</strain>
    </source>
</reference>
<dbReference type="Gene3D" id="4.10.520.10">
    <property type="entry name" value="IHF-like DNA-binding proteins"/>
    <property type="match status" value="1"/>
</dbReference>
<name>A0A939B7S8_9BACT</name>
<reference evidence="3" key="1">
    <citation type="submission" date="2020-08" db="EMBL/GenBank/DDBJ databases">
        <authorList>
            <person name="Cejkova D."/>
            <person name="Kubasova T."/>
            <person name="Jahodarova E."/>
            <person name="Rychlik I."/>
        </authorList>
    </citation>
    <scope>NUCLEOTIDE SEQUENCE</scope>
    <source>
        <strain evidence="3">An824</strain>
    </source>
</reference>
<dbReference type="Pfam" id="PF18291">
    <property type="entry name" value="HU-HIG"/>
    <property type="match status" value="1"/>
</dbReference>
<keyword evidence="4" id="KW-1185">Reference proteome</keyword>
<organism evidence="3 4">
    <name type="scientific">Marseilla massiliensis</name>
    <dbReference type="NCBI Taxonomy" id="1841864"/>
    <lineage>
        <taxon>Bacteria</taxon>
        <taxon>Pseudomonadati</taxon>
        <taxon>Bacteroidota</taxon>
        <taxon>Bacteroidia</taxon>
        <taxon>Bacteroidales</taxon>
        <taxon>Prevotellaceae</taxon>
        <taxon>Marseilla</taxon>
    </lineage>
</organism>
<dbReference type="AlphaFoldDB" id="A0A939B7S8"/>
<evidence type="ECO:0000256" key="1">
    <source>
        <dbReference type="ARBA" id="ARBA00023125"/>
    </source>
</evidence>
<dbReference type="GO" id="GO:0003677">
    <property type="term" value="F:DNA binding"/>
    <property type="evidence" value="ECO:0007669"/>
    <property type="project" value="UniProtKB-KW"/>
</dbReference>
<dbReference type="RefSeq" id="WP_021947334.1">
    <property type="nucleotide sequence ID" value="NZ_JACJJG010000046.1"/>
</dbReference>
<proteinExistence type="predicted"/>
<protein>
    <submittedName>
        <fullName evidence="3">HU family DNA-binding protein</fullName>
    </submittedName>
</protein>
<dbReference type="SUPFAM" id="SSF47729">
    <property type="entry name" value="IHF-like DNA-binding proteins"/>
    <property type="match status" value="1"/>
</dbReference>
<evidence type="ECO:0000259" key="2">
    <source>
        <dbReference type="Pfam" id="PF18291"/>
    </source>
</evidence>
<feature type="domain" description="HU" evidence="2">
    <location>
        <begin position="1"/>
        <end position="118"/>
    </location>
</feature>
<comment type="caution">
    <text evidence="3">The sequence shown here is derived from an EMBL/GenBank/DDBJ whole genome shotgun (WGS) entry which is preliminary data.</text>
</comment>
<dbReference type="Proteomes" id="UP000706891">
    <property type="component" value="Unassembled WGS sequence"/>
</dbReference>